<evidence type="ECO:0000313" key="6">
    <source>
        <dbReference type="EMBL" id="HGE66121.1"/>
    </source>
</evidence>
<evidence type="ECO:0000256" key="3">
    <source>
        <dbReference type="ARBA" id="ARBA00022643"/>
    </source>
</evidence>
<dbReference type="PANTHER" id="PTHR33798">
    <property type="entry name" value="FLAVOPROTEIN OXYGENASE"/>
    <property type="match status" value="1"/>
</dbReference>
<comment type="similarity">
    <text evidence="4">Belongs to the flavoredoxin family.</text>
</comment>
<dbReference type="Gene3D" id="2.30.110.10">
    <property type="entry name" value="Electron Transport, Fmn-binding Protein, Chain A"/>
    <property type="match status" value="1"/>
</dbReference>
<name>A0A7C3YGV6_9EURY</name>
<dbReference type="SMART" id="SM00903">
    <property type="entry name" value="Flavin_Reduct"/>
    <property type="match status" value="1"/>
</dbReference>
<evidence type="ECO:0000256" key="1">
    <source>
        <dbReference type="ARBA" id="ARBA00001917"/>
    </source>
</evidence>
<keyword evidence="3" id="KW-0288">FMN</keyword>
<protein>
    <submittedName>
        <fullName evidence="6">Flavin reductase family protein</fullName>
    </submittedName>
</protein>
<reference evidence="6" key="1">
    <citation type="journal article" date="2020" name="mSystems">
        <title>Genome- and Community-Level Interaction Insights into Carbon Utilization and Element Cycling Functions of Hydrothermarchaeota in Hydrothermal Sediment.</title>
        <authorList>
            <person name="Zhou Z."/>
            <person name="Liu Y."/>
            <person name="Xu W."/>
            <person name="Pan J."/>
            <person name="Luo Z.H."/>
            <person name="Li M."/>
        </authorList>
    </citation>
    <scope>NUCLEOTIDE SEQUENCE [LARGE SCALE GENOMIC DNA]</scope>
    <source>
        <strain evidence="8">SpSt-10</strain>
        <strain evidence="7">SpSt-62</strain>
        <strain evidence="6">SpSt-97</strain>
    </source>
</reference>
<dbReference type="PANTHER" id="PTHR33798:SF5">
    <property type="entry name" value="FLAVIN REDUCTASE LIKE DOMAIN-CONTAINING PROTEIN"/>
    <property type="match status" value="1"/>
</dbReference>
<dbReference type="InterPro" id="IPR012349">
    <property type="entry name" value="Split_barrel_FMN-bd"/>
</dbReference>
<dbReference type="GO" id="GO:0010181">
    <property type="term" value="F:FMN binding"/>
    <property type="evidence" value="ECO:0007669"/>
    <property type="project" value="InterPro"/>
</dbReference>
<proteinExistence type="inferred from homology"/>
<organism evidence="6">
    <name type="scientific">Geoglobus ahangari</name>
    <dbReference type="NCBI Taxonomy" id="113653"/>
    <lineage>
        <taxon>Archaea</taxon>
        <taxon>Methanobacteriati</taxon>
        <taxon>Methanobacteriota</taxon>
        <taxon>Archaeoglobi</taxon>
        <taxon>Archaeoglobales</taxon>
        <taxon>Archaeoglobaceae</taxon>
        <taxon>Geoglobus</taxon>
    </lineage>
</organism>
<gene>
    <name evidence="8" type="ORF">ENL48_07205</name>
    <name evidence="7" type="ORF">ENT89_05750</name>
    <name evidence="6" type="ORF">ENX77_03195</name>
</gene>
<sequence>MELKPSQFTRLLVRPVVVITTISEDGKVNAAPFSFNTPVSFDPPLYAFASDPEHDTWINIKKTGEFVANVAGKDMGDVMHILETDYPYGVNELEKAGLTEEPAKKVKPPRVKEALGWIECKVEKTFEVGDHVLIVGRVLCVEVKDEFYKDVIDVGSVLCHVSGKFFAQDMKLAKYKRAYG</sequence>
<comment type="cofactor">
    <cofactor evidence="1">
        <name>FMN</name>
        <dbReference type="ChEBI" id="CHEBI:58210"/>
    </cofactor>
</comment>
<evidence type="ECO:0000256" key="2">
    <source>
        <dbReference type="ARBA" id="ARBA00022630"/>
    </source>
</evidence>
<dbReference type="SUPFAM" id="SSF50475">
    <property type="entry name" value="FMN-binding split barrel"/>
    <property type="match status" value="1"/>
</dbReference>
<dbReference type="EMBL" id="DRUC01000109">
    <property type="protein sequence ID" value="HHF48885.1"/>
    <property type="molecule type" value="Genomic_DNA"/>
</dbReference>
<dbReference type="InterPro" id="IPR002563">
    <property type="entry name" value="Flavin_Rdtase-like_dom"/>
</dbReference>
<keyword evidence="2" id="KW-0285">Flavoprotein</keyword>
<evidence type="ECO:0000256" key="4">
    <source>
        <dbReference type="ARBA" id="ARBA00038054"/>
    </source>
</evidence>
<dbReference type="Pfam" id="PF01613">
    <property type="entry name" value="Flavin_Reduct"/>
    <property type="match status" value="1"/>
</dbReference>
<dbReference type="AlphaFoldDB" id="A0A7C3YGV6"/>
<accession>A0A7C3YGV6</accession>
<evidence type="ECO:0000313" key="8">
    <source>
        <dbReference type="EMBL" id="HHF48885.1"/>
    </source>
</evidence>
<comment type="caution">
    <text evidence="6">The sequence shown here is derived from an EMBL/GenBank/DDBJ whole genome shotgun (WGS) entry which is preliminary data.</text>
</comment>
<evidence type="ECO:0000313" key="7">
    <source>
        <dbReference type="EMBL" id="HGU59645.1"/>
    </source>
</evidence>
<feature type="domain" description="Flavin reductase like" evidence="5">
    <location>
        <begin position="9"/>
        <end position="150"/>
    </location>
</feature>
<dbReference type="EMBL" id="DTAK01000041">
    <property type="protein sequence ID" value="HGU59645.1"/>
    <property type="molecule type" value="Genomic_DNA"/>
</dbReference>
<evidence type="ECO:0000259" key="5">
    <source>
        <dbReference type="SMART" id="SM00903"/>
    </source>
</evidence>
<dbReference type="EMBL" id="DTPI01000022">
    <property type="protein sequence ID" value="HGE66121.1"/>
    <property type="molecule type" value="Genomic_DNA"/>
</dbReference>